<dbReference type="InterPro" id="IPR050190">
    <property type="entry name" value="UPF0213_domain"/>
</dbReference>
<dbReference type="Gene3D" id="3.40.1440.10">
    <property type="entry name" value="GIY-YIG endonuclease"/>
    <property type="match status" value="1"/>
</dbReference>
<comment type="caution">
    <text evidence="3">The sequence shown here is derived from an EMBL/GenBank/DDBJ whole genome shotgun (WGS) entry which is preliminary data.</text>
</comment>
<gene>
    <name evidence="3" type="primary">yazA</name>
    <name evidence="3" type="ORF">GCM10010954_38640</name>
</gene>
<evidence type="ECO:0000256" key="1">
    <source>
        <dbReference type="ARBA" id="ARBA00007435"/>
    </source>
</evidence>
<accession>A0A917F1M9</accession>
<keyword evidence="4" id="KW-1185">Reference proteome</keyword>
<dbReference type="PANTHER" id="PTHR34477">
    <property type="entry name" value="UPF0213 PROTEIN YHBQ"/>
    <property type="match status" value="1"/>
</dbReference>
<name>A0A917F1M9_HALAA</name>
<comment type="similarity">
    <text evidence="1">Belongs to the UPF0213 family.</text>
</comment>
<dbReference type="InterPro" id="IPR000305">
    <property type="entry name" value="GIY-YIG_endonuc"/>
</dbReference>
<evidence type="ECO:0000313" key="3">
    <source>
        <dbReference type="EMBL" id="GGF35885.1"/>
    </source>
</evidence>
<dbReference type="Proteomes" id="UP000660110">
    <property type="component" value="Unassembled WGS sequence"/>
</dbReference>
<dbReference type="AlphaFoldDB" id="A0A917F1M9"/>
<dbReference type="PROSITE" id="PS50164">
    <property type="entry name" value="GIY_YIG"/>
    <property type="match status" value="1"/>
</dbReference>
<dbReference type="RefSeq" id="WP_188379184.1">
    <property type="nucleotide sequence ID" value="NZ_BMEL01000007.1"/>
</dbReference>
<reference evidence="3" key="2">
    <citation type="submission" date="2020-09" db="EMBL/GenBank/DDBJ databases">
        <authorList>
            <person name="Sun Q."/>
            <person name="Zhou Y."/>
        </authorList>
    </citation>
    <scope>NUCLEOTIDE SEQUENCE</scope>
    <source>
        <strain evidence="3">CGMCC 1.12153</strain>
    </source>
</reference>
<dbReference type="InterPro" id="IPR035901">
    <property type="entry name" value="GIY-YIG_endonuc_sf"/>
</dbReference>
<evidence type="ECO:0000259" key="2">
    <source>
        <dbReference type="PROSITE" id="PS50164"/>
    </source>
</evidence>
<protein>
    <submittedName>
        <fullName evidence="3">UPF0213 protein YazA</fullName>
    </submittedName>
</protein>
<dbReference type="EMBL" id="BMEL01000007">
    <property type="protein sequence ID" value="GGF35885.1"/>
    <property type="molecule type" value="Genomic_DNA"/>
</dbReference>
<dbReference type="PANTHER" id="PTHR34477:SF1">
    <property type="entry name" value="UPF0213 PROTEIN YHBQ"/>
    <property type="match status" value="1"/>
</dbReference>
<dbReference type="Pfam" id="PF01541">
    <property type="entry name" value="GIY-YIG"/>
    <property type="match status" value="1"/>
</dbReference>
<dbReference type="SUPFAM" id="SSF82771">
    <property type="entry name" value="GIY-YIG endonuclease"/>
    <property type="match status" value="1"/>
</dbReference>
<feature type="domain" description="GIY-YIG" evidence="2">
    <location>
        <begin position="3"/>
        <end position="78"/>
    </location>
</feature>
<organism evidence="3 4">
    <name type="scientific">Halobacillus andaensis</name>
    <dbReference type="NCBI Taxonomy" id="1176239"/>
    <lineage>
        <taxon>Bacteria</taxon>
        <taxon>Bacillati</taxon>
        <taxon>Bacillota</taxon>
        <taxon>Bacilli</taxon>
        <taxon>Bacillales</taxon>
        <taxon>Bacillaceae</taxon>
        <taxon>Halobacillus</taxon>
    </lineage>
</organism>
<dbReference type="CDD" id="cd10456">
    <property type="entry name" value="GIY-YIG_UPF0213"/>
    <property type="match status" value="1"/>
</dbReference>
<reference evidence="3" key="1">
    <citation type="journal article" date="2014" name="Int. J. Syst. Evol. Microbiol.">
        <title>Complete genome sequence of Corynebacterium casei LMG S-19264T (=DSM 44701T), isolated from a smear-ripened cheese.</title>
        <authorList>
            <consortium name="US DOE Joint Genome Institute (JGI-PGF)"/>
            <person name="Walter F."/>
            <person name="Albersmeier A."/>
            <person name="Kalinowski J."/>
            <person name="Ruckert C."/>
        </authorList>
    </citation>
    <scope>NUCLEOTIDE SEQUENCE</scope>
    <source>
        <strain evidence="3">CGMCC 1.12153</strain>
    </source>
</reference>
<evidence type="ECO:0000313" key="4">
    <source>
        <dbReference type="Proteomes" id="UP000660110"/>
    </source>
</evidence>
<proteinExistence type="inferred from homology"/>
<sequence length="98" mass="11705">MESNYYVYIIRCKDKSLYTGYTNDLAGRLQKHAQGKGAKYTRGRGPFILEYCQTYETKGEAMRQEYWIKQLSRLRKEAWIREQEGGLQHEYSKELHES</sequence>